<dbReference type="InterPro" id="IPR025438">
    <property type="entry name" value="DUF4180"/>
</dbReference>
<accession>A0ABX2SS93</accession>
<organism evidence="2 3">
    <name type="scientific">Vreelandella zhaodongensis</name>
    <name type="common">Halomonas zhaodongensis</name>
    <dbReference type="NCBI Taxonomy" id="1176240"/>
    <lineage>
        <taxon>Bacteria</taxon>
        <taxon>Pseudomonadati</taxon>
        <taxon>Pseudomonadota</taxon>
        <taxon>Gammaproteobacteria</taxon>
        <taxon>Oceanospirillales</taxon>
        <taxon>Halomonadaceae</taxon>
        <taxon>Vreelandella</taxon>
    </lineage>
</organism>
<comment type="caution">
    <text evidence="2">The sequence shown here is derived from an EMBL/GenBank/DDBJ whole genome shotgun (WGS) entry which is preliminary data.</text>
</comment>
<sequence length="117" mass="13394">MKTRLLSDTKTAILEPIGAVSSLQDALDFVSSGYGYNSNKILLRAEQLPPEFFELQTCFAGEFIQKLVNYRFYIAGVFGEVEVFSESFREYVGEARRGRQFRSFATEDEAILWLETQ</sequence>
<evidence type="ECO:0000313" key="3">
    <source>
        <dbReference type="Proteomes" id="UP000528918"/>
    </source>
</evidence>
<evidence type="ECO:0000259" key="1">
    <source>
        <dbReference type="Pfam" id="PF13788"/>
    </source>
</evidence>
<dbReference type="Pfam" id="PF13788">
    <property type="entry name" value="DUF4180"/>
    <property type="match status" value="1"/>
</dbReference>
<name>A0ABX2SS93_VREZH</name>
<dbReference type="EMBL" id="JACCDD010000003">
    <property type="protein sequence ID" value="NYS44914.1"/>
    <property type="molecule type" value="Genomic_DNA"/>
</dbReference>
<feature type="domain" description="DUF4180" evidence="1">
    <location>
        <begin position="19"/>
        <end position="114"/>
    </location>
</feature>
<dbReference type="Proteomes" id="UP000528918">
    <property type="component" value="Unassembled WGS sequence"/>
</dbReference>
<reference evidence="2 3" key="1">
    <citation type="journal article" date="2013" name="Antonie Van Leeuwenhoek">
        <title>Halomonas zhaodongensis sp. nov., a slightly halophilic bacterium isolated from saline-alkaline soils in Zhaodong, China.</title>
        <authorList>
            <person name="Jiang J."/>
            <person name="Pan Y."/>
            <person name="Meng L."/>
            <person name="Hu S."/>
            <person name="Zhang X."/>
            <person name="Hu B."/>
            <person name="Meng J."/>
            <person name="Li C."/>
            <person name="Huang H."/>
            <person name="Wang K."/>
            <person name="Su T."/>
        </authorList>
    </citation>
    <scope>NUCLEOTIDE SEQUENCE [LARGE SCALE GENOMIC DNA]</scope>
    <source>
        <strain evidence="2 3">NEAU-ST10-25</strain>
    </source>
</reference>
<keyword evidence="3" id="KW-1185">Reference proteome</keyword>
<proteinExistence type="predicted"/>
<gene>
    <name evidence="2" type="ORF">HZS79_08155</name>
</gene>
<protein>
    <submittedName>
        <fullName evidence="2">DUF4180 domain-containing protein</fullName>
    </submittedName>
</protein>
<evidence type="ECO:0000313" key="2">
    <source>
        <dbReference type="EMBL" id="NYS44914.1"/>
    </source>
</evidence>
<dbReference type="RefSeq" id="WP_179927545.1">
    <property type="nucleotide sequence ID" value="NZ_JACCDD010000003.1"/>
</dbReference>